<evidence type="ECO:0000256" key="2">
    <source>
        <dbReference type="ARBA" id="ARBA00007603"/>
    </source>
</evidence>
<dbReference type="GO" id="GO:0000139">
    <property type="term" value="C:Golgi membrane"/>
    <property type="evidence" value="ECO:0007669"/>
    <property type="project" value="UniProtKB-SubCell"/>
</dbReference>
<evidence type="ECO:0000256" key="9">
    <source>
        <dbReference type="SAM" id="Coils"/>
    </source>
</evidence>
<dbReference type="Pfam" id="PF06148">
    <property type="entry name" value="COG2_N"/>
    <property type="match status" value="1"/>
</dbReference>
<feature type="compositionally biased region" description="Low complexity" evidence="10">
    <location>
        <begin position="1"/>
        <end position="30"/>
    </location>
</feature>
<dbReference type="GO" id="GO:0006891">
    <property type="term" value="P:intra-Golgi vesicle-mediated transport"/>
    <property type="evidence" value="ECO:0007669"/>
    <property type="project" value="TreeGrafter"/>
</dbReference>
<dbReference type="EMBL" id="PTQR01000011">
    <property type="protein sequence ID" value="TKX26693.1"/>
    <property type="molecule type" value="Genomic_DNA"/>
</dbReference>
<evidence type="ECO:0000256" key="8">
    <source>
        <dbReference type="ARBA" id="ARBA00031344"/>
    </source>
</evidence>
<feature type="domain" description="Conserved oligomeric Golgi complex subunit 2 N-terminal" evidence="11">
    <location>
        <begin position="72"/>
        <end position="144"/>
    </location>
</feature>
<evidence type="ECO:0000256" key="10">
    <source>
        <dbReference type="SAM" id="MobiDB-lite"/>
    </source>
</evidence>
<evidence type="ECO:0000256" key="6">
    <source>
        <dbReference type="ARBA" id="ARBA00023034"/>
    </source>
</evidence>
<evidence type="ECO:0000256" key="3">
    <source>
        <dbReference type="ARBA" id="ARBA00020977"/>
    </source>
</evidence>
<dbReference type="PANTHER" id="PTHR12961">
    <property type="entry name" value="CONSERVED OLIGOMERIC GOLGI COMPLEX COMPONENT 2"/>
    <property type="match status" value="1"/>
</dbReference>
<feature type="compositionally biased region" description="Low complexity" evidence="10">
    <location>
        <begin position="39"/>
        <end position="51"/>
    </location>
</feature>
<comment type="similarity">
    <text evidence="2">Belongs to the COG2 family.</text>
</comment>
<organism evidence="12 13">
    <name type="scientific">Elsinoe australis</name>
    <dbReference type="NCBI Taxonomy" id="40998"/>
    <lineage>
        <taxon>Eukaryota</taxon>
        <taxon>Fungi</taxon>
        <taxon>Dikarya</taxon>
        <taxon>Ascomycota</taxon>
        <taxon>Pezizomycotina</taxon>
        <taxon>Dothideomycetes</taxon>
        <taxon>Dothideomycetidae</taxon>
        <taxon>Myriangiales</taxon>
        <taxon>Elsinoaceae</taxon>
        <taxon>Elsinoe</taxon>
    </lineage>
</organism>
<dbReference type="AlphaFoldDB" id="A0A4U7B5N7"/>
<evidence type="ECO:0000256" key="5">
    <source>
        <dbReference type="ARBA" id="ARBA00022927"/>
    </source>
</evidence>
<gene>
    <name evidence="12" type="ORF">C1H76_0847</name>
</gene>
<evidence type="ECO:0000259" key="11">
    <source>
        <dbReference type="Pfam" id="PF06148"/>
    </source>
</evidence>
<dbReference type="GO" id="GO:0017119">
    <property type="term" value="C:Golgi transport complex"/>
    <property type="evidence" value="ECO:0007669"/>
    <property type="project" value="TreeGrafter"/>
</dbReference>
<feature type="compositionally biased region" description="Acidic residues" evidence="10">
    <location>
        <begin position="209"/>
        <end position="225"/>
    </location>
</feature>
<feature type="coiled-coil region" evidence="9">
    <location>
        <begin position="87"/>
        <end position="114"/>
    </location>
</feature>
<keyword evidence="5" id="KW-0653">Protein transport</keyword>
<sequence>MSKFYLPSSTPASTTSPSPLQSPTSLVTPTAVSNLRHLPTTSTSNTYYDSSPPSPSSDRYDEDDLPYPTPLPRSAFLDPSFTPETYLSTLRNRHQTLEDLRTELRDRVRDLGKELFDLVNGEYEDLMGVGMMLSGGEEKVEGVRVGVLGFGREVEGLRGVVKGRKEEVGRLLGERRRVRGEVAVGRRLLEVEERVGELERRLGVKAVEEGEDEEDEEEGEEEDDGGLGRLRGNVRLFGQMRGLMESVGEHPFFEAQVGRIKMIRDALLLDLGAALRTTRKDEGQKNTVLEVIRMYRDIGEAAEAVRVMKSI</sequence>
<dbReference type="PANTHER" id="PTHR12961:SF0">
    <property type="entry name" value="CONSERVED OLIGOMERIC GOLGI COMPLEX SUBUNIT 2"/>
    <property type="match status" value="1"/>
</dbReference>
<evidence type="ECO:0000256" key="1">
    <source>
        <dbReference type="ARBA" id="ARBA00004395"/>
    </source>
</evidence>
<keyword evidence="9" id="KW-0175">Coiled coil</keyword>
<comment type="subcellular location">
    <subcellularLocation>
        <location evidence="1">Golgi apparatus membrane</location>
        <topology evidence="1">Peripheral membrane protein</topology>
    </subcellularLocation>
</comment>
<keyword evidence="6" id="KW-0333">Golgi apparatus</keyword>
<comment type="caution">
    <text evidence="12">The sequence shown here is derived from an EMBL/GenBank/DDBJ whole genome shotgun (WGS) entry which is preliminary data.</text>
</comment>
<proteinExistence type="inferred from homology"/>
<evidence type="ECO:0000313" key="13">
    <source>
        <dbReference type="Proteomes" id="UP000308133"/>
    </source>
</evidence>
<reference evidence="12 13" key="1">
    <citation type="submission" date="2018-02" db="EMBL/GenBank/DDBJ databases">
        <title>Draft genome sequences of Elsinoe sp., causing black scab on jojoba.</title>
        <authorList>
            <person name="Stodart B."/>
            <person name="Jeffress S."/>
            <person name="Ash G."/>
            <person name="Arun Chinnappa K."/>
        </authorList>
    </citation>
    <scope>NUCLEOTIDE SEQUENCE [LARGE SCALE GENOMIC DNA]</scope>
    <source>
        <strain evidence="12 13">Hillstone_2</strain>
    </source>
</reference>
<keyword evidence="7" id="KW-0472">Membrane</keyword>
<name>A0A4U7B5N7_9PEZI</name>
<protein>
    <recommendedName>
        <fullName evidence="3">Conserved oligomeric Golgi complex subunit 2</fullName>
    </recommendedName>
    <alternativeName>
        <fullName evidence="8">Component of oligomeric Golgi complex 2</fullName>
    </alternativeName>
</protein>
<feature type="region of interest" description="Disordered" evidence="10">
    <location>
        <begin position="1"/>
        <end position="79"/>
    </location>
</feature>
<feature type="region of interest" description="Disordered" evidence="10">
    <location>
        <begin position="206"/>
        <end position="230"/>
    </location>
</feature>
<dbReference type="InterPro" id="IPR024602">
    <property type="entry name" value="COG_su2_N"/>
</dbReference>
<dbReference type="Proteomes" id="UP000308133">
    <property type="component" value="Unassembled WGS sequence"/>
</dbReference>
<dbReference type="GO" id="GO:0015031">
    <property type="term" value="P:protein transport"/>
    <property type="evidence" value="ECO:0007669"/>
    <property type="project" value="UniProtKB-KW"/>
</dbReference>
<accession>A0A4U7B5N7</accession>
<evidence type="ECO:0000256" key="7">
    <source>
        <dbReference type="ARBA" id="ARBA00023136"/>
    </source>
</evidence>
<dbReference type="InterPro" id="IPR009316">
    <property type="entry name" value="COG2"/>
</dbReference>
<keyword evidence="4" id="KW-0813">Transport</keyword>
<dbReference type="GO" id="GO:0007030">
    <property type="term" value="P:Golgi organization"/>
    <property type="evidence" value="ECO:0007669"/>
    <property type="project" value="InterPro"/>
</dbReference>
<evidence type="ECO:0000256" key="4">
    <source>
        <dbReference type="ARBA" id="ARBA00022448"/>
    </source>
</evidence>
<evidence type="ECO:0000313" key="12">
    <source>
        <dbReference type="EMBL" id="TKX26693.1"/>
    </source>
</evidence>